<feature type="transmembrane region" description="Helical" evidence="6">
    <location>
        <begin position="45"/>
        <end position="64"/>
    </location>
</feature>
<keyword evidence="5 6" id="KW-0472">Membrane</keyword>
<dbReference type="RefSeq" id="WP_345453159.1">
    <property type="nucleotide sequence ID" value="NZ_BAABKK010000038.1"/>
</dbReference>
<keyword evidence="3 6" id="KW-0812">Transmembrane</keyword>
<keyword evidence="4 6" id="KW-1133">Transmembrane helix</keyword>
<protein>
    <submittedName>
        <fullName evidence="7">Cytochrome c oxidase assembly protein</fullName>
    </submittedName>
</protein>
<feature type="transmembrane region" description="Helical" evidence="6">
    <location>
        <begin position="155"/>
        <end position="177"/>
    </location>
</feature>
<comment type="subcellular location">
    <subcellularLocation>
        <location evidence="1">Cell membrane</location>
        <topology evidence="1">Multi-pass membrane protein</topology>
    </subcellularLocation>
</comment>
<keyword evidence="8" id="KW-1185">Reference proteome</keyword>
<sequence>MAPPTAMPGPGTGDPGAMMSGPMWMPDLPPTLDRVLAWHPQPVPVLPLLVLLLLALYGCGVLVLRSRGVRWPAVRSIWWFLGLATVLSVTATGIEGYGMELFSIHMIQHMVLNMLAPVFLVMGAPVTLLLRALPAGAGGRGSLRRGVLRVLHSRAAAVLMHPAVTFALFITSLYGLYFTPVFDYLMGTWWGHNLMLVHFLLVGFIYFWGIIGVDPSPRKSRGGLRAKAGPVLPVLELAATAPFHAFFGVVVMMSTALLVRFYTTPVPGWHVSPLADQAAGGGIAWGFTELPTLLVLGVLVVKWQKSDQRTTGAADRRASREGDTELADYNAYLSSLENRTLRR</sequence>
<feature type="transmembrane region" description="Helical" evidence="6">
    <location>
        <begin position="189"/>
        <end position="213"/>
    </location>
</feature>
<name>A0ABP9SUX5_9MICC</name>
<dbReference type="EMBL" id="BAABKK010000038">
    <property type="protein sequence ID" value="GAA5201557.1"/>
    <property type="molecule type" value="Genomic_DNA"/>
</dbReference>
<comment type="caution">
    <text evidence="7">The sequence shown here is derived from an EMBL/GenBank/DDBJ whole genome shotgun (WGS) entry which is preliminary data.</text>
</comment>
<evidence type="ECO:0000313" key="8">
    <source>
        <dbReference type="Proteomes" id="UP001500200"/>
    </source>
</evidence>
<feature type="transmembrane region" description="Helical" evidence="6">
    <location>
        <begin position="282"/>
        <end position="301"/>
    </location>
</feature>
<feature type="transmembrane region" description="Helical" evidence="6">
    <location>
        <begin position="76"/>
        <end position="94"/>
    </location>
</feature>
<feature type="transmembrane region" description="Helical" evidence="6">
    <location>
        <begin position="234"/>
        <end position="262"/>
    </location>
</feature>
<dbReference type="InterPro" id="IPR019108">
    <property type="entry name" value="Caa3_assmbl_CtaG-rel"/>
</dbReference>
<gene>
    <name evidence="7" type="ORF">GCM10023346_46150</name>
</gene>
<evidence type="ECO:0000313" key="7">
    <source>
        <dbReference type="EMBL" id="GAA5201557.1"/>
    </source>
</evidence>
<evidence type="ECO:0000256" key="3">
    <source>
        <dbReference type="ARBA" id="ARBA00022692"/>
    </source>
</evidence>
<proteinExistence type="predicted"/>
<reference evidence="8" key="1">
    <citation type="journal article" date="2019" name="Int. J. Syst. Evol. Microbiol.">
        <title>The Global Catalogue of Microorganisms (GCM) 10K type strain sequencing project: providing services to taxonomists for standard genome sequencing and annotation.</title>
        <authorList>
            <consortium name="The Broad Institute Genomics Platform"/>
            <consortium name="The Broad Institute Genome Sequencing Center for Infectious Disease"/>
            <person name="Wu L."/>
            <person name="Ma J."/>
        </authorList>
    </citation>
    <scope>NUCLEOTIDE SEQUENCE [LARGE SCALE GENOMIC DNA]</scope>
    <source>
        <strain evidence="8">JCM 18514</strain>
    </source>
</reference>
<feature type="transmembrane region" description="Helical" evidence="6">
    <location>
        <begin position="114"/>
        <end position="134"/>
    </location>
</feature>
<keyword evidence="2" id="KW-1003">Cell membrane</keyword>
<evidence type="ECO:0000256" key="6">
    <source>
        <dbReference type="SAM" id="Phobius"/>
    </source>
</evidence>
<evidence type="ECO:0000256" key="5">
    <source>
        <dbReference type="ARBA" id="ARBA00023136"/>
    </source>
</evidence>
<organism evidence="7 8">
    <name type="scientific">Arthrobacter gyeryongensis</name>
    <dbReference type="NCBI Taxonomy" id="1650592"/>
    <lineage>
        <taxon>Bacteria</taxon>
        <taxon>Bacillati</taxon>
        <taxon>Actinomycetota</taxon>
        <taxon>Actinomycetes</taxon>
        <taxon>Micrococcales</taxon>
        <taxon>Micrococcaceae</taxon>
        <taxon>Arthrobacter</taxon>
    </lineage>
</organism>
<evidence type="ECO:0000256" key="1">
    <source>
        <dbReference type="ARBA" id="ARBA00004651"/>
    </source>
</evidence>
<dbReference type="Proteomes" id="UP001500200">
    <property type="component" value="Unassembled WGS sequence"/>
</dbReference>
<evidence type="ECO:0000256" key="2">
    <source>
        <dbReference type="ARBA" id="ARBA00022475"/>
    </source>
</evidence>
<evidence type="ECO:0000256" key="4">
    <source>
        <dbReference type="ARBA" id="ARBA00022989"/>
    </source>
</evidence>
<accession>A0ABP9SUX5</accession>
<dbReference type="Pfam" id="PF09678">
    <property type="entry name" value="Caa3_CtaG"/>
    <property type="match status" value="1"/>
</dbReference>